<dbReference type="InterPro" id="IPR003439">
    <property type="entry name" value="ABC_transporter-like_ATP-bd"/>
</dbReference>
<evidence type="ECO:0000256" key="4">
    <source>
        <dbReference type="ARBA" id="ARBA00022840"/>
    </source>
</evidence>
<keyword evidence="4 6" id="KW-0067">ATP-binding</keyword>
<sequence>MIQVEGLTKYYGEHAAIRDVSFTIGKGEVIGFLGLNGAGKTTTLKILGCVLLPTSGRVVIDGHDAVRAPHEVRKRIGFLPDTPPLYDEMTVGAYLAYVAQLRGVSARDVRARVAEAEEQTALREMDGTLISMLSHGYRQRVGVAQALVHKPAFLILDEPTSGLDPAQIRGMRELIRTLKGSHTVLVSSHILPEISETCDRLLVISGGQLVAQGTEEALARELGGGTIEVEVRGDRARALEVLAEFGPASVVQEEGGVLALRVEASPDLRPRVARALMVAGLELLRLERGSQRLESIFLNLTRSGGVVPKAVAS</sequence>
<dbReference type="EMBL" id="JPMI01000267">
    <property type="protein sequence ID" value="KFA89019.1"/>
    <property type="molecule type" value="Genomic_DNA"/>
</dbReference>
<dbReference type="GO" id="GO:0016887">
    <property type="term" value="F:ATP hydrolysis activity"/>
    <property type="evidence" value="ECO:0007669"/>
    <property type="project" value="InterPro"/>
</dbReference>
<dbReference type="PANTHER" id="PTHR43335">
    <property type="entry name" value="ABC TRANSPORTER, ATP-BINDING PROTEIN"/>
    <property type="match status" value="1"/>
</dbReference>
<dbReference type="SUPFAM" id="SSF52540">
    <property type="entry name" value="P-loop containing nucleoside triphosphate hydrolases"/>
    <property type="match status" value="1"/>
</dbReference>
<dbReference type="RefSeq" id="WP_043406717.1">
    <property type="nucleotide sequence ID" value="NZ_JPMI01000267.1"/>
</dbReference>
<accession>A0A084SKN4</accession>
<dbReference type="PANTHER" id="PTHR43335:SF4">
    <property type="entry name" value="ABC TRANSPORTER, ATP-BINDING PROTEIN"/>
    <property type="match status" value="1"/>
</dbReference>
<dbReference type="GO" id="GO:0005524">
    <property type="term" value="F:ATP binding"/>
    <property type="evidence" value="ECO:0007669"/>
    <property type="project" value="UniProtKB-KW"/>
</dbReference>
<protein>
    <submittedName>
        <fullName evidence="6">ABC transporter ATP-binding protein</fullName>
    </submittedName>
</protein>
<name>A0A084SKN4_9BACT</name>
<evidence type="ECO:0000256" key="1">
    <source>
        <dbReference type="ARBA" id="ARBA00005417"/>
    </source>
</evidence>
<dbReference type="PROSITE" id="PS50893">
    <property type="entry name" value="ABC_TRANSPORTER_2"/>
    <property type="match status" value="1"/>
</dbReference>
<dbReference type="Pfam" id="PF00005">
    <property type="entry name" value="ABC_tran"/>
    <property type="match status" value="1"/>
</dbReference>
<evidence type="ECO:0000256" key="2">
    <source>
        <dbReference type="ARBA" id="ARBA00022448"/>
    </source>
</evidence>
<evidence type="ECO:0000313" key="7">
    <source>
        <dbReference type="Proteomes" id="UP000028547"/>
    </source>
</evidence>
<comment type="caution">
    <text evidence="6">The sequence shown here is derived from an EMBL/GenBank/DDBJ whole genome shotgun (WGS) entry which is preliminary data.</text>
</comment>
<dbReference type="InterPro" id="IPR003593">
    <property type="entry name" value="AAA+_ATPase"/>
</dbReference>
<proteinExistence type="inferred from homology"/>
<dbReference type="Proteomes" id="UP000028547">
    <property type="component" value="Unassembled WGS sequence"/>
</dbReference>
<feature type="domain" description="ABC transporter" evidence="5">
    <location>
        <begin position="2"/>
        <end position="231"/>
    </location>
</feature>
<evidence type="ECO:0000259" key="5">
    <source>
        <dbReference type="PROSITE" id="PS50893"/>
    </source>
</evidence>
<evidence type="ECO:0000256" key="3">
    <source>
        <dbReference type="ARBA" id="ARBA00022741"/>
    </source>
</evidence>
<organism evidence="6 7">
    <name type="scientific">Archangium violaceum Cb vi76</name>
    <dbReference type="NCBI Taxonomy" id="1406225"/>
    <lineage>
        <taxon>Bacteria</taxon>
        <taxon>Pseudomonadati</taxon>
        <taxon>Myxococcota</taxon>
        <taxon>Myxococcia</taxon>
        <taxon>Myxococcales</taxon>
        <taxon>Cystobacterineae</taxon>
        <taxon>Archangiaceae</taxon>
        <taxon>Archangium</taxon>
    </lineage>
</organism>
<dbReference type="CDD" id="cd03230">
    <property type="entry name" value="ABC_DR_subfamily_A"/>
    <property type="match status" value="1"/>
</dbReference>
<dbReference type="AlphaFoldDB" id="A0A084SKN4"/>
<comment type="similarity">
    <text evidence="1">Belongs to the ABC transporter superfamily.</text>
</comment>
<keyword evidence="3" id="KW-0547">Nucleotide-binding</keyword>
<dbReference type="SMART" id="SM00382">
    <property type="entry name" value="AAA"/>
    <property type="match status" value="1"/>
</dbReference>
<keyword evidence="2" id="KW-0813">Transport</keyword>
<evidence type="ECO:0000313" key="6">
    <source>
        <dbReference type="EMBL" id="KFA89019.1"/>
    </source>
</evidence>
<reference evidence="6 7" key="1">
    <citation type="submission" date="2014-07" db="EMBL/GenBank/DDBJ databases">
        <title>Draft Genome Sequence of Gephyronic Acid Producer, Cystobacter violaceus Strain Cb vi76.</title>
        <authorList>
            <person name="Stevens D.C."/>
            <person name="Young J."/>
            <person name="Carmichael R."/>
            <person name="Tan J."/>
            <person name="Taylor R.E."/>
        </authorList>
    </citation>
    <scope>NUCLEOTIDE SEQUENCE [LARGE SCALE GENOMIC DNA]</scope>
    <source>
        <strain evidence="6 7">Cb vi76</strain>
    </source>
</reference>
<gene>
    <name evidence="6" type="ORF">Q664_37515</name>
</gene>
<dbReference type="InterPro" id="IPR027417">
    <property type="entry name" value="P-loop_NTPase"/>
</dbReference>
<dbReference type="Gene3D" id="3.40.50.300">
    <property type="entry name" value="P-loop containing nucleotide triphosphate hydrolases"/>
    <property type="match status" value="1"/>
</dbReference>